<keyword evidence="1" id="KW-1133">Transmembrane helix</keyword>
<dbReference type="AlphaFoldDB" id="A0A1H9HC38"/>
<reference evidence="2 3" key="1">
    <citation type="submission" date="2016-10" db="EMBL/GenBank/DDBJ databases">
        <authorList>
            <person name="de Groot N.N."/>
        </authorList>
    </citation>
    <scope>NUCLEOTIDE SEQUENCE [LARGE SCALE GENOMIC DNA]</scope>
    <source>
        <strain evidence="2 3">DSM 22007</strain>
    </source>
</reference>
<name>A0A1H9HC38_9RHOB</name>
<keyword evidence="1" id="KW-0812">Transmembrane</keyword>
<protein>
    <submittedName>
        <fullName evidence="2">N-ATPase, AtpR subunit</fullName>
    </submittedName>
</protein>
<keyword evidence="1" id="KW-0472">Membrane</keyword>
<dbReference type="InterPro" id="IPR017581">
    <property type="entry name" value="AtpR-like"/>
</dbReference>
<evidence type="ECO:0000313" key="3">
    <source>
        <dbReference type="Proteomes" id="UP000198634"/>
    </source>
</evidence>
<dbReference type="Pfam" id="PF12966">
    <property type="entry name" value="AtpR"/>
    <property type="match status" value="1"/>
</dbReference>
<evidence type="ECO:0000313" key="2">
    <source>
        <dbReference type="EMBL" id="SEQ59808.1"/>
    </source>
</evidence>
<accession>A0A1H9HC38</accession>
<feature type="transmembrane region" description="Helical" evidence="1">
    <location>
        <begin position="12"/>
        <end position="33"/>
    </location>
</feature>
<dbReference type="RefSeq" id="WP_139246439.1">
    <property type="nucleotide sequence ID" value="NZ_FOEP01000009.1"/>
</dbReference>
<dbReference type="Proteomes" id="UP000198634">
    <property type="component" value="Unassembled WGS sequence"/>
</dbReference>
<dbReference type="EMBL" id="FOEP01000009">
    <property type="protein sequence ID" value="SEQ59808.1"/>
    <property type="molecule type" value="Genomic_DNA"/>
</dbReference>
<evidence type="ECO:0000256" key="1">
    <source>
        <dbReference type="SAM" id="Phobius"/>
    </source>
</evidence>
<dbReference type="STRING" id="657014.SAMN04488092_10958"/>
<organism evidence="2 3">
    <name type="scientific">Thalassovita taeanensis</name>
    <dbReference type="NCBI Taxonomy" id="657014"/>
    <lineage>
        <taxon>Bacteria</taxon>
        <taxon>Pseudomonadati</taxon>
        <taxon>Pseudomonadota</taxon>
        <taxon>Alphaproteobacteria</taxon>
        <taxon>Rhodobacterales</taxon>
        <taxon>Roseobacteraceae</taxon>
        <taxon>Thalassovita</taxon>
    </lineage>
</organism>
<keyword evidence="3" id="KW-1185">Reference proteome</keyword>
<sequence>MIDALGQFQALFPGAWVVLALAALPVGYLAGVVHFRTLDVVAHRLVSGDMTAVFLQVARLAVLGGLLWVFAMFGASALIAGAGGVLLARGRVLARCRNAK</sequence>
<feature type="transmembrane region" description="Helical" evidence="1">
    <location>
        <begin position="68"/>
        <end position="88"/>
    </location>
</feature>
<proteinExistence type="predicted"/>
<gene>
    <name evidence="2" type="ORF">SAMN04488092_10958</name>
</gene>